<evidence type="ECO:0000313" key="3">
    <source>
        <dbReference type="Proteomes" id="UP000827986"/>
    </source>
</evidence>
<feature type="compositionally biased region" description="Pro residues" evidence="1">
    <location>
        <begin position="38"/>
        <end position="52"/>
    </location>
</feature>
<feature type="region of interest" description="Disordered" evidence="1">
    <location>
        <begin position="38"/>
        <end position="57"/>
    </location>
</feature>
<evidence type="ECO:0000313" key="2">
    <source>
        <dbReference type="EMBL" id="KAH1186045.1"/>
    </source>
</evidence>
<keyword evidence="3" id="KW-1185">Reference proteome</keyword>
<name>A0A9D4BA12_9SAUR</name>
<dbReference type="AlphaFoldDB" id="A0A9D4BA12"/>
<dbReference type="EMBL" id="JAHDVG010000463">
    <property type="protein sequence ID" value="KAH1186045.1"/>
    <property type="molecule type" value="Genomic_DNA"/>
</dbReference>
<accession>A0A9D4BA12</accession>
<protein>
    <submittedName>
        <fullName evidence="2">Uncharacterized protein</fullName>
    </submittedName>
</protein>
<proteinExistence type="predicted"/>
<reference evidence="2" key="1">
    <citation type="submission" date="2021-09" db="EMBL/GenBank/DDBJ databases">
        <title>The genome of Mauremys mutica provides insights into the evolution of semi-aquatic lifestyle.</title>
        <authorList>
            <person name="Gong S."/>
            <person name="Gao Y."/>
        </authorList>
    </citation>
    <scope>NUCLEOTIDE SEQUENCE</scope>
    <source>
        <strain evidence="2">MM-2020</strain>
        <tissue evidence="2">Muscle</tissue>
    </source>
</reference>
<gene>
    <name evidence="2" type="ORF">KIL84_018794</name>
</gene>
<dbReference type="Proteomes" id="UP000827986">
    <property type="component" value="Unassembled WGS sequence"/>
</dbReference>
<comment type="caution">
    <text evidence="2">The sequence shown here is derived from an EMBL/GenBank/DDBJ whole genome shotgun (WGS) entry which is preliminary data.</text>
</comment>
<feature type="compositionally biased region" description="Basic and acidic residues" evidence="1">
    <location>
        <begin position="13"/>
        <end position="22"/>
    </location>
</feature>
<evidence type="ECO:0000256" key="1">
    <source>
        <dbReference type="SAM" id="MobiDB-lite"/>
    </source>
</evidence>
<feature type="region of interest" description="Disordered" evidence="1">
    <location>
        <begin position="1"/>
        <end position="22"/>
    </location>
</feature>
<organism evidence="2 3">
    <name type="scientific">Mauremys mutica</name>
    <name type="common">yellowpond turtle</name>
    <dbReference type="NCBI Taxonomy" id="74926"/>
    <lineage>
        <taxon>Eukaryota</taxon>
        <taxon>Metazoa</taxon>
        <taxon>Chordata</taxon>
        <taxon>Craniata</taxon>
        <taxon>Vertebrata</taxon>
        <taxon>Euteleostomi</taxon>
        <taxon>Archelosauria</taxon>
        <taxon>Testudinata</taxon>
        <taxon>Testudines</taxon>
        <taxon>Cryptodira</taxon>
        <taxon>Durocryptodira</taxon>
        <taxon>Testudinoidea</taxon>
        <taxon>Geoemydidae</taxon>
        <taxon>Geoemydinae</taxon>
        <taxon>Mauremys</taxon>
    </lineage>
</organism>
<sequence>MPPRGQEQYPARADGEEADQKHSLTERFIELRVRCPPEAPEPAHWLPPPPPAAAQSAAKLEDPITVTFPTDQEENAEPAGVPENHYVLAPTTSYRRYPWFSPRAIVPHFSHLGMRVQRH</sequence>